<keyword evidence="4" id="KW-1185">Reference proteome</keyword>
<evidence type="ECO:0000256" key="1">
    <source>
        <dbReference type="SAM" id="MobiDB-lite"/>
    </source>
</evidence>
<dbReference type="GO" id="GO:0032049">
    <property type="term" value="P:cardiolipin biosynthetic process"/>
    <property type="evidence" value="ECO:0007669"/>
    <property type="project" value="UniProtKB-ARBA"/>
</dbReference>
<feature type="domain" description="PLD phosphodiesterase" evidence="2">
    <location>
        <begin position="314"/>
        <end position="341"/>
    </location>
</feature>
<dbReference type="SMART" id="SM00155">
    <property type="entry name" value="PLDc"/>
    <property type="match status" value="2"/>
</dbReference>
<accession>A0A8J3GDF8</accession>
<feature type="region of interest" description="Disordered" evidence="1">
    <location>
        <begin position="1"/>
        <end position="20"/>
    </location>
</feature>
<feature type="domain" description="PLD phosphodiesterase" evidence="2">
    <location>
        <begin position="138"/>
        <end position="165"/>
    </location>
</feature>
<dbReference type="PANTHER" id="PTHR21248">
    <property type="entry name" value="CARDIOLIPIN SYNTHASE"/>
    <property type="match status" value="1"/>
</dbReference>
<dbReference type="PROSITE" id="PS50035">
    <property type="entry name" value="PLD"/>
    <property type="match status" value="2"/>
</dbReference>
<name>A0A8J3GDF8_9BACT</name>
<dbReference type="Pfam" id="PF13091">
    <property type="entry name" value="PLDc_2"/>
    <property type="match status" value="2"/>
</dbReference>
<protein>
    <submittedName>
        <fullName evidence="3">Cardiolipin synthase B</fullName>
    </submittedName>
</protein>
<evidence type="ECO:0000313" key="3">
    <source>
        <dbReference type="EMBL" id="GHC01186.1"/>
    </source>
</evidence>
<dbReference type="Gene3D" id="3.30.870.10">
    <property type="entry name" value="Endonuclease Chain A"/>
    <property type="match status" value="2"/>
</dbReference>
<gene>
    <name evidence="3" type="ORF">GCM10007047_17030</name>
</gene>
<comment type="caution">
    <text evidence="3">The sequence shown here is derived from an EMBL/GenBank/DDBJ whole genome shotgun (WGS) entry which is preliminary data.</text>
</comment>
<dbReference type="InterPro" id="IPR025202">
    <property type="entry name" value="PLD-like_dom"/>
</dbReference>
<organism evidence="3 4">
    <name type="scientific">Cerasicoccus arenae</name>
    <dbReference type="NCBI Taxonomy" id="424488"/>
    <lineage>
        <taxon>Bacteria</taxon>
        <taxon>Pseudomonadati</taxon>
        <taxon>Verrucomicrobiota</taxon>
        <taxon>Opitutia</taxon>
        <taxon>Puniceicoccales</taxon>
        <taxon>Cerasicoccaceae</taxon>
        <taxon>Cerasicoccus</taxon>
    </lineage>
</organism>
<dbReference type="EMBL" id="BMXG01000009">
    <property type="protein sequence ID" value="GHC01186.1"/>
    <property type="molecule type" value="Genomic_DNA"/>
</dbReference>
<dbReference type="InterPro" id="IPR001736">
    <property type="entry name" value="PLipase_D/transphosphatidylase"/>
</dbReference>
<dbReference type="SUPFAM" id="SSF56024">
    <property type="entry name" value="Phospholipase D/nuclease"/>
    <property type="match status" value="2"/>
</dbReference>
<dbReference type="CDD" id="cd09110">
    <property type="entry name" value="PLDc_CLS_1"/>
    <property type="match status" value="1"/>
</dbReference>
<dbReference type="AlphaFoldDB" id="A0A8J3GDF8"/>
<dbReference type="GO" id="GO:0030572">
    <property type="term" value="F:phosphatidyltransferase activity"/>
    <property type="evidence" value="ECO:0007669"/>
    <property type="project" value="UniProtKB-ARBA"/>
</dbReference>
<dbReference type="PANTHER" id="PTHR21248:SF22">
    <property type="entry name" value="PHOSPHOLIPASE D"/>
    <property type="match status" value="1"/>
</dbReference>
<proteinExistence type="predicted"/>
<dbReference type="RefSeq" id="WP_189514062.1">
    <property type="nucleotide sequence ID" value="NZ_BMXG01000009.1"/>
</dbReference>
<dbReference type="Proteomes" id="UP000642829">
    <property type="component" value="Unassembled WGS sequence"/>
</dbReference>
<reference evidence="3" key="2">
    <citation type="submission" date="2020-09" db="EMBL/GenBank/DDBJ databases">
        <authorList>
            <person name="Sun Q."/>
            <person name="Kim S."/>
        </authorList>
    </citation>
    <scope>NUCLEOTIDE SEQUENCE</scope>
    <source>
        <strain evidence="3">KCTC 12870</strain>
    </source>
</reference>
<reference evidence="3" key="1">
    <citation type="journal article" date="2014" name="Int. J. Syst. Evol. Microbiol.">
        <title>Complete genome sequence of Corynebacterium casei LMG S-19264T (=DSM 44701T), isolated from a smear-ripened cheese.</title>
        <authorList>
            <consortium name="US DOE Joint Genome Institute (JGI-PGF)"/>
            <person name="Walter F."/>
            <person name="Albersmeier A."/>
            <person name="Kalinowski J."/>
            <person name="Ruckert C."/>
        </authorList>
    </citation>
    <scope>NUCLEOTIDE SEQUENCE</scope>
    <source>
        <strain evidence="3">KCTC 12870</strain>
    </source>
</reference>
<evidence type="ECO:0000259" key="2">
    <source>
        <dbReference type="PROSITE" id="PS50035"/>
    </source>
</evidence>
<evidence type="ECO:0000313" key="4">
    <source>
        <dbReference type="Proteomes" id="UP000642829"/>
    </source>
</evidence>
<sequence>MLDPTMPELTTNFHSTDSHDGAAPSRIAYMENALGVPFTHGNTVDALDNGDRIFPSMLAAIRSSHDHIELLTYIYWTGKVAQEFADALSERAKAGITVRVLLDSFGCSDISNKLVDQMTEAGVHVQWFRPVRRSIVKFDWRTHRKILICDGRIAFTGGVGIAEEWEGDARNPSEWRETHFRLRGPAVKGLSGAFWDNWIEEGEPPVKMMTASPNERPDGISLQVIRSNSGYRVSDAFKVLHSLLTLAQERIDIVTPYFVPEPDLLKLLCIRAEAGVRIRVLIPGEYTDRRFERRESARYFGELLEAGAQIYLYKKTMIHTKLVLCDQELAMFGSINFNRRSLLKDEEIGVVAASPTFVQTMRDKYEADLEYSDRIDPKTWRGPNMMESLTHYLLTPFRNQL</sequence>